<gene>
    <name evidence="1" type="ORF">SU86_000720</name>
</gene>
<evidence type="ECO:0000313" key="1">
    <source>
        <dbReference type="EMBL" id="AJZ75154.1"/>
    </source>
</evidence>
<protein>
    <submittedName>
        <fullName evidence="1">Uncharacterized protein</fullName>
    </submittedName>
</protein>
<name>A0A3G1AZX5_9ARCH</name>
<reference evidence="1 2" key="1">
    <citation type="journal article" date="2016" name="Sci. Rep.">
        <title>A novel ammonia-oxidizing archaeon from wastewater treatment plant: Its enrichment, physiological and genomic characteristics.</title>
        <authorList>
            <person name="Li Y."/>
            <person name="Ding K."/>
            <person name="Wen X."/>
            <person name="Zhang B."/>
            <person name="Shen B."/>
            <person name="Yang Y."/>
        </authorList>
    </citation>
    <scope>NUCLEOTIDE SEQUENCE [LARGE SCALE GENOMIC DNA]</scope>
    <source>
        <strain evidence="1 2">SAT1</strain>
    </source>
</reference>
<dbReference type="Proteomes" id="UP000266745">
    <property type="component" value="Chromosome"/>
</dbReference>
<dbReference type="RefSeq" id="WP_048187598.1">
    <property type="nucleotide sequence ID" value="NZ_CP011097.1"/>
</dbReference>
<dbReference type="AlphaFoldDB" id="A0A3G1AZX5"/>
<proteinExistence type="predicted"/>
<keyword evidence="2" id="KW-1185">Reference proteome</keyword>
<dbReference type="OrthoDB" id="9885at2157"/>
<dbReference type="KEGG" id="tah:SU86_000720"/>
<sequence>MENNPSGISICDILKNNTTKVIRKLESQIPPNVQANSDLYTQYLHLLDDYFGSCYLWQKQYFDRFGFDNQTLNAINQYWDVVTDLYCTQIDLITGAQKSSIEVRANMMTLCDQYIHQAMDYYGKIFSEALSKMNQKI</sequence>
<evidence type="ECO:0000313" key="2">
    <source>
        <dbReference type="Proteomes" id="UP000266745"/>
    </source>
</evidence>
<dbReference type="EMBL" id="CP011097">
    <property type="protein sequence ID" value="AJZ75154.1"/>
    <property type="molecule type" value="Genomic_DNA"/>
</dbReference>
<organism evidence="1 2">
    <name type="scientific">Candidatus Nitrosotenuis cloacae</name>
    <dbReference type="NCBI Taxonomy" id="1603555"/>
    <lineage>
        <taxon>Archaea</taxon>
        <taxon>Nitrososphaerota</taxon>
        <taxon>Candidatus Nitrosotenuis</taxon>
    </lineage>
</organism>
<accession>A0A3G1AZX5</accession>
<dbReference type="GeneID" id="24874900"/>